<dbReference type="Gene3D" id="1.10.150.240">
    <property type="entry name" value="Putative phosphatase, domain 2"/>
    <property type="match status" value="1"/>
</dbReference>
<comment type="caution">
    <text evidence="1">The sequence shown here is derived from an EMBL/GenBank/DDBJ whole genome shotgun (WGS) entry which is preliminary data.</text>
</comment>
<accession>A0AA41QM32</accession>
<reference evidence="1" key="1">
    <citation type="submission" date="2022-03" db="EMBL/GenBank/DDBJ databases">
        <title>The complete genome sequence of a Methyloterrigena soli.</title>
        <authorList>
            <person name="Zi Z."/>
        </authorList>
    </citation>
    <scope>NUCLEOTIDE SEQUENCE</scope>
    <source>
        <strain evidence="1">M48</strain>
    </source>
</reference>
<dbReference type="Gene3D" id="3.40.50.1000">
    <property type="entry name" value="HAD superfamily/HAD-like"/>
    <property type="match status" value="1"/>
</dbReference>
<keyword evidence="1" id="KW-0378">Hydrolase</keyword>
<dbReference type="NCBIfam" id="TIGR01509">
    <property type="entry name" value="HAD-SF-IA-v3"/>
    <property type="match status" value="1"/>
</dbReference>
<dbReference type="SFLD" id="SFLDG01129">
    <property type="entry name" value="C1.5:_HAD__Beta-PGM__Phosphata"/>
    <property type="match status" value="1"/>
</dbReference>
<proteinExistence type="predicted"/>
<dbReference type="GO" id="GO:0016787">
    <property type="term" value="F:hydrolase activity"/>
    <property type="evidence" value="ECO:0007669"/>
    <property type="project" value="UniProtKB-KW"/>
</dbReference>
<dbReference type="PANTHER" id="PTHR42896:SF2">
    <property type="entry name" value="CBBY-LIKE PROTEIN"/>
    <property type="match status" value="1"/>
</dbReference>
<dbReference type="Pfam" id="PF00702">
    <property type="entry name" value="Hydrolase"/>
    <property type="match status" value="1"/>
</dbReference>
<dbReference type="PRINTS" id="PR00413">
    <property type="entry name" value="HADHALOGNASE"/>
</dbReference>
<sequence>MSELKALIFDVDGTLAETEEQHRLAFNAAFHDAGLPYEWSVDRYRELLGVTGGKQRMAAFFAGVGDTTSPAAIAELHRAKNRIYAEAVADGQVRLRTGIARLLMEAREAGMRLAIATTTSRENLLALLHATMGSAHRIFEVMVTGEDVAVLKPDPEVYLKALTQLGLPAENCLAFEDSAAGLESATRAGLRTVVTPSLYTNHHRFGPAALVVSSLGEPGSPPRVCQGGLAPDTHVDLAVLRGLVG</sequence>
<dbReference type="Proteomes" id="UP001156140">
    <property type="component" value="Unassembled WGS sequence"/>
</dbReference>
<dbReference type="InterPro" id="IPR044999">
    <property type="entry name" value="CbbY-like"/>
</dbReference>
<gene>
    <name evidence="1" type="ORF">ML536_05815</name>
</gene>
<name>A0AA41QM32_9HYPH</name>
<dbReference type="RefSeq" id="WP_281735248.1">
    <property type="nucleotide sequence ID" value="NZ_JAKETQ010000001.1"/>
</dbReference>
<dbReference type="InterPro" id="IPR023214">
    <property type="entry name" value="HAD_sf"/>
</dbReference>
<dbReference type="InterPro" id="IPR036412">
    <property type="entry name" value="HAD-like_sf"/>
</dbReference>
<dbReference type="EMBL" id="JALAZD010000001">
    <property type="protein sequence ID" value="MCI0126339.1"/>
    <property type="molecule type" value="Genomic_DNA"/>
</dbReference>
<dbReference type="AlphaFoldDB" id="A0AA41QM32"/>
<keyword evidence="2" id="KW-1185">Reference proteome</keyword>
<dbReference type="InterPro" id="IPR006439">
    <property type="entry name" value="HAD-SF_hydro_IA"/>
</dbReference>
<dbReference type="InterPro" id="IPR023198">
    <property type="entry name" value="PGP-like_dom2"/>
</dbReference>
<evidence type="ECO:0000313" key="2">
    <source>
        <dbReference type="Proteomes" id="UP001156140"/>
    </source>
</evidence>
<dbReference type="SFLD" id="SFLDS00003">
    <property type="entry name" value="Haloacid_Dehalogenase"/>
    <property type="match status" value="1"/>
</dbReference>
<dbReference type="PANTHER" id="PTHR42896">
    <property type="entry name" value="XYLULOSE-1,5-BISPHOSPHATE (XUBP) PHOSPHATASE"/>
    <property type="match status" value="1"/>
</dbReference>
<dbReference type="SUPFAM" id="SSF56784">
    <property type="entry name" value="HAD-like"/>
    <property type="match status" value="1"/>
</dbReference>
<protein>
    <submittedName>
        <fullName evidence="1">HAD-IA family hydrolase</fullName>
    </submittedName>
</protein>
<evidence type="ECO:0000313" key="1">
    <source>
        <dbReference type="EMBL" id="MCI0126339.1"/>
    </source>
</evidence>
<organism evidence="1 2">
    <name type="scientific">Paradevosia shaoguanensis</name>
    <dbReference type="NCBI Taxonomy" id="1335043"/>
    <lineage>
        <taxon>Bacteria</taxon>
        <taxon>Pseudomonadati</taxon>
        <taxon>Pseudomonadota</taxon>
        <taxon>Alphaproteobacteria</taxon>
        <taxon>Hyphomicrobiales</taxon>
        <taxon>Devosiaceae</taxon>
        <taxon>Paradevosia</taxon>
    </lineage>
</organism>